<dbReference type="AlphaFoldDB" id="A0A418PLN6"/>
<accession>A0A418PLN6</accession>
<dbReference type="InterPro" id="IPR046233">
    <property type="entry name" value="DUF6266"/>
</dbReference>
<evidence type="ECO:0000313" key="1">
    <source>
        <dbReference type="EMBL" id="RIW12179.1"/>
    </source>
</evidence>
<organism evidence="1 2">
    <name type="scientific">Algoriphagus lacus</name>
    <dbReference type="NCBI Taxonomy" id="2056311"/>
    <lineage>
        <taxon>Bacteria</taxon>
        <taxon>Pseudomonadati</taxon>
        <taxon>Bacteroidota</taxon>
        <taxon>Cytophagia</taxon>
        <taxon>Cytophagales</taxon>
        <taxon>Cyclobacteriaceae</taxon>
        <taxon>Algoriphagus</taxon>
    </lineage>
</organism>
<dbReference type="OrthoDB" id="822148at2"/>
<name>A0A418PLN6_9BACT</name>
<proteinExistence type="predicted"/>
<reference evidence="1 2" key="1">
    <citation type="submission" date="2018-09" db="EMBL/GenBank/DDBJ databases">
        <authorList>
            <person name="Wang X."/>
            <person name="Du Z."/>
        </authorList>
    </citation>
    <scope>NUCLEOTIDE SEQUENCE [LARGE SCALE GENOMIC DNA]</scope>
    <source>
        <strain evidence="1 2">N3</strain>
    </source>
</reference>
<evidence type="ECO:0000313" key="2">
    <source>
        <dbReference type="Proteomes" id="UP000283522"/>
    </source>
</evidence>
<dbReference type="RefSeq" id="WP_119479591.1">
    <property type="nucleotide sequence ID" value="NZ_QXML01000016.1"/>
</dbReference>
<gene>
    <name evidence="1" type="ORF">D0X99_19680</name>
</gene>
<dbReference type="Proteomes" id="UP000283522">
    <property type="component" value="Unassembled WGS sequence"/>
</dbReference>
<keyword evidence="2" id="KW-1185">Reference proteome</keyword>
<protein>
    <submittedName>
        <fullName evidence="1">Uncharacterized protein</fullName>
    </submittedName>
</protein>
<sequence>MATLKHPLLSQLSGKLGNLVIYQLNGKTVLREKPKWKTAYKATPHQKMHQLKFKEVYKILRPLKILLDFGFSEFIGGNRKGIHLAMSHAMKQACYLEGEQVKINFNSLLLSSGPIEGVDQLAVEKPGNKILRLTWESQGNYEPSRESDLTWIVVYNPSQGLVEEFKGKAYRRTQVQEVEVSPRIDFNGLFIYVSFYRNFPKNRVKFSDSVCFQLE</sequence>
<comment type="caution">
    <text evidence="1">The sequence shown here is derived from an EMBL/GenBank/DDBJ whole genome shotgun (WGS) entry which is preliminary data.</text>
</comment>
<dbReference type="Pfam" id="PF19781">
    <property type="entry name" value="DUF6266"/>
    <property type="match status" value="1"/>
</dbReference>
<dbReference type="EMBL" id="QXML01000016">
    <property type="protein sequence ID" value="RIW12179.1"/>
    <property type="molecule type" value="Genomic_DNA"/>
</dbReference>